<dbReference type="OrthoDB" id="3078158at2"/>
<dbReference type="GO" id="GO:0016020">
    <property type="term" value="C:membrane"/>
    <property type="evidence" value="ECO:0007669"/>
    <property type="project" value="UniProtKB-SubCell"/>
</dbReference>
<dbReference type="Gene3D" id="3.40.1710.10">
    <property type="entry name" value="abc type-2 transporter like domain"/>
    <property type="match status" value="1"/>
</dbReference>
<gene>
    <name evidence="7" type="ORF">J2Z64_003831</name>
</gene>
<evidence type="ECO:0000313" key="8">
    <source>
        <dbReference type="Proteomes" id="UP001138793"/>
    </source>
</evidence>
<feature type="domain" description="ABC-2 type transporter transmembrane" evidence="6">
    <location>
        <begin position="18"/>
        <end position="411"/>
    </location>
</feature>
<keyword evidence="2 5" id="KW-0812">Transmembrane</keyword>
<dbReference type="InterPro" id="IPR052902">
    <property type="entry name" value="ABC-2_transporter"/>
</dbReference>
<comment type="caution">
    <text evidence="7">The sequence shown here is derived from an EMBL/GenBank/DDBJ whole genome shotgun (WGS) entry which is preliminary data.</text>
</comment>
<keyword evidence="8" id="KW-1185">Reference proteome</keyword>
<feature type="transmembrane region" description="Helical" evidence="5">
    <location>
        <begin position="220"/>
        <end position="239"/>
    </location>
</feature>
<dbReference type="PANTHER" id="PTHR43027:SF1">
    <property type="entry name" value="DOXORUBICIN RESISTANCE ABC TRANSPORTER PERMEASE PROTEIN DRRC-RELATED"/>
    <property type="match status" value="1"/>
</dbReference>
<evidence type="ECO:0000256" key="1">
    <source>
        <dbReference type="ARBA" id="ARBA00004141"/>
    </source>
</evidence>
<dbReference type="GO" id="GO:0140359">
    <property type="term" value="F:ABC-type transporter activity"/>
    <property type="evidence" value="ECO:0007669"/>
    <property type="project" value="InterPro"/>
</dbReference>
<reference evidence="7" key="1">
    <citation type="submission" date="2021-03" db="EMBL/GenBank/DDBJ databases">
        <title>Genomic Encyclopedia of Type Strains, Phase IV (KMG-IV): sequencing the most valuable type-strain genomes for metagenomic binning, comparative biology and taxonomic classification.</title>
        <authorList>
            <person name="Goeker M."/>
        </authorList>
    </citation>
    <scope>NUCLEOTIDE SEQUENCE</scope>
    <source>
        <strain evidence="7">DSM 107338</strain>
    </source>
</reference>
<dbReference type="PANTHER" id="PTHR43027">
    <property type="entry name" value="DOXORUBICIN RESISTANCE ABC TRANSPORTER PERMEASE PROTEIN DRRC-RELATED"/>
    <property type="match status" value="1"/>
</dbReference>
<dbReference type="Proteomes" id="UP001138793">
    <property type="component" value="Unassembled WGS sequence"/>
</dbReference>
<feature type="transmembrane region" description="Helical" evidence="5">
    <location>
        <begin position="20"/>
        <end position="37"/>
    </location>
</feature>
<sequence>MRSFLRKDLLVFWRDRKEVLISLLAPILLIVVLNFAFSDLFGEDAETLDIDLGIVMEDDESLGLEQFTETVSEMDLSEVEKGAMIEQASTISPSGLMTSFFSDPELSGWITTKQISEQDAKEQVANGELDAFVKIPEGFTNDVLRKIMLDQSAETALVLQIEEQSTESDTIHSIISNYLDTLNFQFALQGVTDGELIEHILPEGGREVVDGAESFGISQYFTVAMSFLFALFIASTVAMKTTTEKRERVFNRIILTNTNPISFLMGKTISTFCFAWLQLMIVFSVCHLLLDVFEGKSMAFWIGVIVIITFFSLAVAGLSAVFTTFTLNLNNTDAANGAFNLVIMLLAAVGGNLFPIHGLPEWLQKIGEWTPNGLSLSVFMQWTQFGDLQTLMIPMVKLFVFFIGCLLIGIFLFPRRGRA</sequence>
<protein>
    <submittedName>
        <fullName evidence="7">ABC-2 type transport system permease protein</fullName>
    </submittedName>
</protein>
<evidence type="ECO:0000256" key="5">
    <source>
        <dbReference type="SAM" id="Phobius"/>
    </source>
</evidence>
<feature type="transmembrane region" description="Helical" evidence="5">
    <location>
        <begin position="337"/>
        <end position="356"/>
    </location>
</feature>
<dbReference type="AlphaFoldDB" id="A0A9X0YVN5"/>
<name>A0A9X0YVN5_9BACI</name>
<evidence type="ECO:0000313" key="7">
    <source>
        <dbReference type="EMBL" id="MBP2079533.1"/>
    </source>
</evidence>
<accession>A0A9X0YVN5</accession>
<feature type="transmembrane region" description="Helical" evidence="5">
    <location>
        <begin position="299"/>
        <end position="325"/>
    </location>
</feature>
<keyword evidence="4 5" id="KW-0472">Membrane</keyword>
<evidence type="ECO:0000256" key="2">
    <source>
        <dbReference type="ARBA" id="ARBA00022692"/>
    </source>
</evidence>
<feature type="transmembrane region" description="Helical" evidence="5">
    <location>
        <begin position="391"/>
        <end position="413"/>
    </location>
</feature>
<evidence type="ECO:0000256" key="4">
    <source>
        <dbReference type="ARBA" id="ARBA00023136"/>
    </source>
</evidence>
<keyword evidence="3 5" id="KW-1133">Transmembrane helix</keyword>
<organism evidence="7 8">
    <name type="scientific">Oceanobacillus polygoni</name>
    <dbReference type="NCBI Taxonomy" id="1235259"/>
    <lineage>
        <taxon>Bacteria</taxon>
        <taxon>Bacillati</taxon>
        <taxon>Bacillota</taxon>
        <taxon>Bacilli</taxon>
        <taxon>Bacillales</taxon>
        <taxon>Bacillaceae</taxon>
        <taxon>Oceanobacillus</taxon>
    </lineage>
</organism>
<dbReference type="InterPro" id="IPR013525">
    <property type="entry name" value="ABC2_TM"/>
</dbReference>
<evidence type="ECO:0000256" key="3">
    <source>
        <dbReference type="ARBA" id="ARBA00022989"/>
    </source>
</evidence>
<comment type="subcellular location">
    <subcellularLocation>
        <location evidence="1">Membrane</location>
        <topology evidence="1">Multi-pass membrane protein</topology>
    </subcellularLocation>
</comment>
<dbReference type="RefSeq" id="WP_149475958.1">
    <property type="nucleotide sequence ID" value="NZ_JAGGMB010000017.1"/>
</dbReference>
<proteinExistence type="predicted"/>
<dbReference type="Pfam" id="PF12698">
    <property type="entry name" value="ABC2_membrane_3"/>
    <property type="match status" value="1"/>
</dbReference>
<dbReference type="EMBL" id="JAGGMB010000017">
    <property type="protein sequence ID" value="MBP2079533.1"/>
    <property type="molecule type" value="Genomic_DNA"/>
</dbReference>
<evidence type="ECO:0000259" key="6">
    <source>
        <dbReference type="Pfam" id="PF12698"/>
    </source>
</evidence>